<accession>A0ACC0XX90</accession>
<proteinExistence type="predicted"/>
<comment type="caution">
    <text evidence="1">The sequence shown here is derived from an EMBL/GenBank/DDBJ whole genome shotgun (WGS) entry which is preliminary data.</text>
</comment>
<gene>
    <name evidence="1" type="ORF">Pint_07386</name>
</gene>
<evidence type="ECO:0000313" key="1">
    <source>
        <dbReference type="EMBL" id="KAJ0025829.1"/>
    </source>
</evidence>
<dbReference type="EMBL" id="CM047745">
    <property type="protein sequence ID" value="KAJ0025829.1"/>
    <property type="molecule type" value="Genomic_DNA"/>
</dbReference>
<protein>
    <submittedName>
        <fullName evidence="1">Uncharacterized protein</fullName>
    </submittedName>
</protein>
<reference evidence="2" key="1">
    <citation type="journal article" date="2023" name="G3 (Bethesda)">
        <title>Genome assembly and association tests identify interacting loci associated with vigor, precocity, and sex in interspecific pistachio rootstocks.</title>
        <authorList>
            <person name="Palmer W."/>
            <person name="Jacygrad E."/>
            <person name="Sagayaradj S."/>
            <person name="Cavanaugh K."/>
            <person name="Han R."/>
            <person name="Bertier L."/>
            <person name="Beede B."/>
            <person name="Kafkas S."/>
            <person name="Golino D."/>
            <person name="Preece J."/>
            <person name="Michelmore R."/>
        </authorList>
    </citation>
    <scope>NUCLEOTIDE SEQUENCE [LARGE SCALE GENOMIC DNA]</scope>
</reference>
<sequence>MTSLSKIDLSGCSKLDKLPENLGNLRYLEALIATRTAVSQLPSSIIGWKEINYLDLSFCNLMELPEDLCCLCSLELLDLRGNNFESLPTSINKISKLEYLYLSNCKMLQSLPEFPSHLRYLEAMNCRRLQSLPKLPSSLEELDVAELEIVFGLSWPSPLFSSKFVFTNSFIQDQNAYNNILADSQLRIQHMATSLLKLCYEKVYNEIYAIGFYLPGSEIPDWFSYQSSGSSITCKLPRDLCNRSFIGFAICAVIVFESGCYAHEFYVSCDCQFGTKYADRVKFECHFNTVSEANMVVDADHMVLGYVPFCDTWLGDGDHTTASFGFSPTRYFHTADPIEGCKLKCCGVCPLYLQSVMNQLNTFNERFSATNEDLPEIMSEECAKIGEFHDAKISGSSSGRSEENEVEPHPKRICRNQINAL</sequence>
<dbReference type="Proteomes" id="UP001163603">
    <property type="component" value="Chromosome 10"/>
</dbReference>
<keyword evidence="2" id="KW-1185">Reference proteome</keyword>
<evidence type="ECO:0000313" key="2">
    <source>
        <dbReference type="Proteomes" id="UP001163603"/>
    </source>
</evidence>
<name>A0ACC0XX90_9ROSI</name>
<organism evidence="1 2">
    <name type="scientific">Pistacia integerrima</name>
    <dbReference type="NCBI Taxonomy" id="434235"/>
    <lineage>
        <taxon>Eukaryota</taxon>
        <taxon>Viridiplantae</taxon>
        <taxon>Streptophyta</taxon>
        <taxon>Embryophyta</taxon>
        <taxon>Tracheophyta</taxon>
        <taxon>Spermatophyta</taxon>
        <taxon>Magnoliopsida</taxon>
        <taxon>eudicotyledons</taxon>
        <taxon>Gunneridae</taxon>
        <taxon>Pentapetalae</taxon>
        <taxon>rosids</taxon>
        <taxon>malvids</taxon>
        <taxon>Sapindales</taxon>
        <taxon>Anacardiaceae</taxon>
        <taxon>Pistacia</taxon>
    </lineage>
</organism>